<dbReference type="InterPro" id="IPR002376">
    <property type="entry name" value="Formyl_transf_N"/>
</dbReference>
<dbReference type="OrthoDB" id="9802815at2"/>
<dbReference type="InterPro" id="IPR041711">
    <property type="entry name" value="Met-tRNA-FMT_N"/>
</dbReference>
<dbReference type="SUPFAM" id="SSF53328">
    <property type="entry name" value="Formyltransferase"/>
    <property type="match status" value="1"/>
</dbReference>
<comment type="function">
    <text evidence="1 8">Attaches a formyl group to the free amino group of methionyl-tRNA(fMet). The formyl group appears to play a dual role in the initiator identity of N-formylmethionyl-tRNA by promoting its recognition by IF2 and preventing the misappropriation of this tRNA by the elongation apparatus.</text>
</comment>
<evidence type="ECO:0000313" key="11">
    <source>
        <dbReference type="EMBL" id="KRK65646.1"/>
    </source>
</evidence>
<dbReference type="GO" id="GO:0005829">
    <property type="term" value="C:cytosol"/>
    <property type="evidence" value="ECO:0007669"/>
    <property type="project" value="TreeGrafter"/>
</dbReference>
<dbReference type="NCBIfam" id="TIGR00460">
    <property type="entry name" value="fmt"/>
    <property type="match status" value="1"/>
</dbReference>
<evidence type="ECO:0000259" key="9">
    <source>
        <dbReference type="Pfam" id="PF00551"/>
    </source>
</evidence>
<organism evidence="11 12">
    <name type="scientific">Companilactobacillus tucceti DSM 20183</name>
    <dbReference type="NCBI Taxonomy" id="1423811"/>
    <lineage>
        <taxon>Bacteria</taxon>
        <taxon>Bacillati</taxon>
        <taxon>Bacillota</taxon>
        <taxon>Bacilli</taxon>
        <taxon>Lactobacillales</taxon>
        <taxon>Lactobacillaceae</taxon>
        <taxon>Companilactobacillus</taxon>
    </lineage>
</organism>
<accession>A0A0R1J2E5</accession>
<dbReference type="InterPro" id="IPR036477">
    <property type="entry name" value="Formyl_transf_N_sf"/>
</dbReference>
<dbReference type="EC" id="2.1.2.9" evidence="3 8"/>
<sequence length="318" mass="34948">MTSVIFLGTPDFSATVLNGLLKANYDIKAIVTQPDKPVGRKQKLQKSPVKLIAEQENIKLYQPAKLSGSEEVEELKALNVDLIITAAFGQFLPTSFLNSAKVAAINVHGSLLPKYRGGAPIQWSIMNGDKETGITIMYMVKAMDAGDIISQVKVPITLDDDNGSVFDKMAIAGRDLLIETIPHILDDTIKPIKQDEDKVVFSPNISKEQEKLDFNQSAEQIFNHIRALSPEPGAWEMFNGQRTKFYKSEVVDIDTDQSAGTVYETGKRKLVIVAGDKKGLSIKKIQPAGKKVMDIANYMNGLGNNLKKGQVVVNTNEK</sequence>
<dbReference type="InterPro" id="IPR011034">
    <property type="entry name" value="Formyl_transferase-like_C_sf"/>
</dbReference>
<dbReference type="GO" id="GO:0004479">
    <property type="term" value="F:methionyl-tRNA formyltransferase activity"/>
    <property type="evidence" value="ECO:0007669"/>
    <property type="project" value="UniProtKB-UniRule"/>
</dbReference>
<dbReference type="InterPro" id="IPR005794">
    <property type="entry name" value="Fmt"/>
</dbReference>
<keyword evidence="12" id="KW-1185">Reference proteome</keyword>
<dbReference type="EMBL" id="AZDG01000001">
    <property type="protein sequence ID" value="KRK65646.1"/>
    <property type="molecule type" value="Genomic_DNA"/>
</dbReference>
<comment type="caution">
    <text evidence="11">The sequence shown here is derived from an EMBL/GenBank/DDBJ whole genome shotgun (WGS) entry which is preliminary data.</text>
</comment>
<dbReference type="PANTHER" id="PTHR11138">
    <property type="entry name" value="METHIONYL-TRNA FORMYLTRANSFERASE"/>
    <property type="match status" value="1"/>
</dbReference>
<dbReference type="Gene3D" id="3.40.50.170">
    <property type="entry name" value="Formyl transferase, N-terminal domain"/>
    <property type="match status" value="1"/>
</dbReference>
<dbReference type="CDD" id="cd08704">
    <property type="entry name" value="Met_tRNA_FMT_C"/>
    <property type="match status" value="1"/>
</dbReference>
<feature type="domain" description="Formyl transferase C-terminal" evidence="10">
    <location>
        <begin position="204"/>
        <end position="302"/>
    </location>
</feature>
<evidence type="ECO:0000256" key="3">
    <source>
        <dbReference type="ARBA" id="ARBA00012261"/>
    </source>
</evidence>
<dbReference type="PROSITE" id="PS00373">
    <property type="entry name" value="GART"/>
    <property type="match status" value="1"/>
</dbReference>
<dbReference type="Gene3D" id="3.10.25.10">
    <property type="entry name" value="Formyl transferase, C-terminal domain"/>
    <property type="match status" value="1"/>
</dbReference>
<comment type="catalytic activity">
    <reaction evidence="7 8">
        <text>L-methionyl-tRNA(fMet) + (6R)-10-formyltetrahydrofolate = N-formyl-L-methionyl-tRNA(fMet) + (6S)-5,6,7,8-tetrahydrofolate + H(+)</text>
        <dbReference type="Rhea" id="RHEA:24380"/>
        <dbReference type="Rhea" id="RHEA-COMP:9952"/>
        <dbReference type="Rhea" id="RHEA-COMP:9953"/>
        <dbReference type="ChEBI" id="CHEBI:15378"/>
        <dbReference type="ChEBI" id="CHEBI:57453"/>
        <dbReference type="ChEBI" id="CHEBI:78530"/>
        <dbReference type="ChEBI" id="CHEBI:78844"/>
        <dbReference type="ChEBI" id="CHEBI:195366"/>
        <dbReference type="EC" id="2.1.2.9"/>
    </reaction>
</comment>
<dbReference type="CDD" id="cd08646">
    <property type="entry name" value="FMT_core_Met-tRNA-FMT_N"/>
    <property type="match status" value="1"/>
</dbReference>
<dbReference type="SUPFAM" id="SSF50486">
    <property type="entry name" value="FMT C-terminal domain-like"/>
    <property type="match status" value="1"/>
</dbReference>
<evidence type="ECO:0000256" key="8">
    <source>
        <dbReference type="HAMAP-Rule" id="MF_00182"/>
    </source>
</evidence>
<dbReference type="PATRIC" id="fig|1423811.3.peg.89"/>
<dbReference type="InterPro" id="IPR044135">
    <property type="entry name" value="Met-tRNA-FMT_C"/>
</dbReference>
<comment type="similarity">
    <text evidence="2 8">Belongs to the Fmt family.</text>
</comment>
<dbReference type="Pfam" id="PF02911">
    <property type="entry name" value="Formyl_trans_C"/>
    <property type="match status" value="1"/>
</dbReference>
<evidence type="ECO:0000259" key="10">
    <source>
        <dbReference type="Pfam" id="PF02911"/>
    </source>
</evidence>
<evidence type="ECO:0000256" key="1">
    <source>
        <dbReference type="ARBA" id="ARBA00002606"/>
    </source>
</evidence>
<dbReference type="HAMAP" id="MF_00182">
    <property type="entry name" value="Formyl_trans"/>
    <property type="match status" value="1"/>
</dbReference>
<evidence type="ECO:0000256" key="7">
    <source>
        <dbReference type="ARBA" id="ARBA00048558"/>
    </source>
</evidence>
<dbReference type="InterPro" id="IPR001555">
    <property type="entry name" value="GART_AS"/>
</dbReference>
<dbReference type="Proteomes" id="UP000050929">
    <property type="component" value="Unassembled WGS sequence"/>
</dbReference>
<evidence type="ECO:0000313" key="12">
    <source>
        <dbReference type="Proteomes" id="UP000050929"/>
    </source>
</evidence>
<dbReference type="Pfam" id="PF00551">
    <property type="entry name" value="Formyl_trans_N"/>
    <property type="match status" value="1"/>
</dbReference>
<proteinExistence type="inferred from homology"/>
<feature type="domain" description="Formyl transferase N-terminal" evidence="9">
    <location>
        <begin position="4"/>
        <end position="181"/>
    </location>
</feature>
<gene>
    <name evidence="8" type="primary">fmt</name>
    <name evidence="11" type="ORF">FC72_GL000090</name>
</gene>
<evidence type="ECO:0000256" key="5">
    <source>
        <dbReference type="ARBA" id="ARBA00022679"/>
    </source>
</evidence>
<feature type="binding site" evidence="8">
    <location>
        <begin position="110"/>
        <end position="113"/>
    </location>
    <ligand>
        <name>(6S)-5,6,7,8-tetrahydrofolate</name>
        <dbReference type="ChEBI" id="CHEBI:57453"/>
    </ligand>
</feature>
<dbReference type="STRING" id="1423811.FC72_GL000090"/>
<keyword evidence="6 8" id="KW-0648">Protein biosynthesis</keyword>
<dbReference type="AlphaFoldDB" id="A0A0R1J2E5"/>
<dbReference type="FunFam" id="3.40.50.170:FF:000004">
    <property type="entry name" value="Methionyl-tRNA formyltransferase"/>
    <property type="match status" value="1"/>
</dbReference>
<reference evidence="11 12" key="1">
    <citation type="journal article" date="2015" name="Genome Announc.">
        <title>Expanding the biotechnology potential of lactobacilli through comparative genomics of 213 strains and associated genera.</title>
        <authorList>
            <person name="Sun Z."/>
            <person name="Harris H.M."/>
            <person name="McCann A."/>
            <person name="Guo C."/>
            <person name="Argimon S."/>
            <person name="Zhang W."/>
            <person name="Yang X."/>
            <person name="Jeffery I.B."/>
            <person name="Cooney J.C."/>
            <person name="Kagawa T.F."/>
            <person name="Liu W."/>
            <person name="Song Y."/>
            <person name="Salvetti E."/>
            <person name="Wrobel A."/>
            <person name="Rasinkangas P."/>
            <person name="Parkhill J."/>
            <person name="Rea M.C."/>
            <person name="O'Sullivan O."/>
            <person name="Ritari J."/>
            <person name="Douillard F.P."/>
            <person name="Paul Ross R."/>
            <person name="Yang R."/>
            <person name="Briner A.E."/>
            <person name="Felis G.E."/>
            <person name="de Vos W.M."/>
            <person name="Barrangou R."/>
            <person name="Klaenhammer T.R."/>
            <person name="Caufield P.W."/>
            <person name="Cui Y."/>
            <person name="Zhang H."/>
            <person name="O'Toole P.W."/>
        </authorList>
    </citation>
    <scope>NUCLEOTIDE SEQUENCE [LARGE SCALE GENOMIC DNA]</scope>
    <source>
        <strain evidence="11 12">DSM 20183</strain>
    </source>
</reference>
<evidence type="ECO:0000256" key="4">
    <source>
        <dbReference type="ARBA" id="ARBA00016014"/>
    </source>
</evidence>
<keyword evidence="5 8" id="KW-0808">Transferase</keyword>
<evidence type="ECO:0000256" key="6">
    <source>
        <dbReference type="ARBA" id="ARBA00022917"/>
    </source>
</evidence>
<name>A0A0R1J2E5_9LACO</name>
<dbReference type="PANTHER" id="PTHR11138:SF5">
    <property type="entry name" value="METHIONYL-TRNA FORMYLTRANSFERASE, MITOCHONDRIAL"/>
    <property type="match status" value="1"/>
</dbReference>
<evidence type="ECO:0000256" key="2">
    <source>
        <dbReference type="ARBA" id="ARBA00010699"/>
    </source>
</evidence>
<dbReference type="InterPro" id="IPR037022">
    <property type="entry name" value="Formyl_trans_C_sf"/>
</dbReference>
<protein>
    <recommendedName>
        <fullName evidence="4 8">Methionyl-tRNA formyltransferase</fullName>
        <ecNumber evidence="3 8">2.1.2.9</ecNumber>
    </recommendedName>
</protein>
<dbReference type="InterPro" id="IPR005793">
    <property type="entry name" value="Formyl_trans_C"/>
</dbReference>
<dbReference type="RefSeq" id="WP_057763647.1">
    <property type="nucleotide sequence ID" value="NZ_AZDG01000001.1"/>
</dbReference>